<dbReference type="Gene3D" id="3.10.310.30">
    <property type="match status" value="1"/>
</dbReference>
<organism evidence="2 3">
    <name type="scientific">Halalkalibacter alkalisediminis</name>
    <dbReference type="NCBI Taxonomy" id="935616"/>
    <lineage>
        <taxon>Bacteria</taxon>
        <taxon>Bacillati</taxon>
        <taxon>Bacillota</taxon>
        <taxon>Bacilli</taxon>
        <taxon>Bacillales</taxon>
        <taxon>Bacillaceae</taxon>
        <taxon>Halalkalibacter</taxon>
    </lineage>
</organism>
<evidence type="ECO:0000313" key="3">
    <source>
        <dbReference type="Proteomes" id="UP001589833"/>
    </source>
</evidence>
<evidence type="ECO:0000313" key="2">
    <source>
        <dbReference type="EMBL" id="MFC0560721.1"/>
    </source>
</evidence>
<dbReference type="Proteomes" id="UP001589833">
    <property type="component" value="Unassembled WGS sequence"/>
</dbReference>
<dbReference type="Pfam" id="PF26386">
    <property type="entry name" value="NrnB_C"/>
    <property type="match status" value="1"/>
</dbReference>
<dbReference type="PANTHER" id="PTHR42146">
    <property type="entry name" value="3',5'-CYCLIC-NUCLEOTIDE PHOSPHODIESTERASE"/>
    <property type="match status" value="1"/>
</dbReference>
<dbReference type="InterPro" id="IPR058608">
    <property type="entry name" value="NrnB_C"/>
</dbReference>
<name>A0ABV6NJ82_9BACI</name>
<dbReference type="PANTHER" id="PTHR42146:SF1">
    <property type="entry name" value="OLIGORIBONUCLEASE NRNB"/>
    <property type="match status" value="1"/>
</dbReference>
<feature type="domain" description="Oligoribonuclease NrnB C-terminal" evidence="1">
    <location>
        <begin position="325"/>
        <end position="389"/>
    </location>
</feature>
<dbReference type="RefSeq" id="WP_273847665.1">
    <property type="nucleotide sequence ID" value="NZ_JAQQWT010000030.1"/>
</dbReference>
<dbReference type="InterPro" id="IPR038763">
    <property type="entry name" value="DHH_sf"/>
</dbReference>
<dbReference type="EMBL" id="JBHLTR010000038">
    <property type="protein sequence ID" value="MFC0560721.1"/>
    <property type="molecule type" value="Genomic_DNA"/>
</dbReference>
<sequence>MTYHLYSHNDLDGVACGILAKLSFQENVEVRYNSVQGLNFQVERFLEQKANNDAVLFITDLSVHSENEKRLQHFFNKGGKVHLLDHHKTALHFNKYKWATVKVEYEDGRLASATSIFYDYLKEKKLIKENPAIDTFVDLVRQWDTWEWDKNNTIDAKRLNDLFYMIAIEEFEERMVQRLQRADSFAFDDFEEKILNMEDNKIERYIHRKRRELVQTFINDYCVGVVYAESYHSELGNVIGKESPHLDYIAILNAGGKKIAFRTIHDDIDVSEIANQFGGGGHAKAAGCSMNEDAFRLYIMETFPLESLRIDAPKNQVNLKGSEQGSLYMDREDHYYFISPTSDQDWVLKQDKTLLETFGSFQEAERHMKRQYGAWLVRDDAFEKYKSDNKLSKS</sequence>
<gene>
    <name evidence="2" type="ORF">ACFFH4_17225</name>
</gene>
<keyword evidence="3" id="KW-1185">Reference proteome</keyword>
<protein>
    <submittedName>
        <fullName evidence="2">DHH family phosphoesterase</fullName>
    </submittedName>
</protein>
<reference evidence="2 3" key="1">
    <citation type="submission" date="2024-09" db="EMBL/GenBank/DDBJ databases">
        <authorList>
            <person name="Sun Q."/>
            <person name="Mori K."/>
        </authorList>
    </citation>
    <scope>NUCLEOTIDE SEQUENCE [LARGE SCALE GENOMIC DNA]</scope>
    <source>
        <strain evidence="2 3">NCAIM B.02301</strain>
    </source>
</reference>
<proteinExistence type="predicted"/>
<evidence type="ECO:0000259" key="1">
    <source>
        <dbReference type="Pfam" id="PF26386"/>
    </source>
</evidence>
<accession>A0ABV6NJ82</accession>
<comment type="caution">
    <text evidence="2">The sequence shown here is derived from an EMBL/GenBank/DDBJ whole genome shotgun (WGS) entry which is preliminary data.</text>
</comment>
<dbReference type="SUPFAM" id="SSF64182">
    <property type="entry name" value="DHH phosphoesterases"/>
    <property type="match status" value="1"/>
</dbReference>
<dbReference type="InterPro" id="IPR052968">
    <property type="entry name" value="Nucleotide_metab_enz"/>
</dbReference>